<dbReference type="Pfam" id="PF05076">
    <property type="entry name" value="SUFU"/>
    <property type="match status" value="1"/>
</dbReference>
<dbReference type="InterPro" id="IPR020941">
    <property type="entry name" value="SUFU-like_domain"/>
</dbReference>
<comment type="caution">
    <text evidence="2">The sequence shown here is derived from an EMBL/GenBank/DDBJ whole genome shotgun (WGS) entry which is preliminary data.</text>
</comment>
<organism evidence="2 3">
    <name type="scientific">Streptacidiphilus monticola</name>
    <dbReference type="NCBI Taxonomy" id="2161674"/>
    <lineage>
        <taxon>Bacteria</taxon>
        <taxon>Bacillati</taxon>
        <taxon>Actinomycetota</taxon>
        <taxon>Actinomycetes</taxon>
        <taxon>Kitasatosporales</taxon>
        <taxon>Streptomycetaceae</taxon>
        <taxon>Streptacidiphilus</taxon>
    </lineage>
</organism>
<sequence>MNLIEHMESRLGRLVEGWSVDPESNPMPFQIGRFQGGVLPGVVTYATIGLSKHALASRTSGRGIHQELLLSVRSESASGVFPALIHQLAMGLLERSEAVLRGDVIGPRGVIVPGSSLEAFYAAIPVYYDDAFAAADLESGNRAVMVWMVPIGKSEAAFVAEFGWAAFESKLAEQDPDLLDLKRNEIRLDV</sequence>
<feature type="domain" description="Suppressor of fused-like" evidence="1">
    <location>
        <begin position="30"/>
        <end position="183"/>
    </location>
</feature>
<dbReference type="EMBL" id="JBHSQJ010000046">
    <property type="protein sequence ID" value="MFC5907894.1"/>
    <property type="molecule type" value="Genomic_DNA"/>
</dbReference>
<reference evidence="3" key="1">
    <citation type="journal article" date="2019" name="Int. J. Syst. Evol. Microbiol.">
        <title>The Global Catalogue of Microorganisms (GCM) 10K type strain sequencing project: providing services to taxonomists for standard genome sequencing and annotation.</title>
        <authorList>
            <consortium name="The Broad Institute Genomics Platform"/>
            <consortium name="The Broad Institute Genome Sequencing Center for Infectious Disease"/>
            <person name="Wu L."/>
            <person name="Ma J."/>
        </authorList>
    </citation>
    <scope>NUCLEOTIDE SEQUENCE [LARGE SCALE GENOMIC DNA]</scope>
    <source>
        <strain evidence="3">JCM 4816</strain>
    </source>
</reference>
<gene>
    <name evidence="2" type="ORF">ACFP3V_11785</name>
</gene>
<accession>A0ABW1G2P0</accession>
<evidence type="ECO:0000313" key="2">
    <source>
        <dbReference type="EMBL" id="MFC5907894.1"/>
    </source>
</evidence>
<dbReference type="Proteomes" id="UP001596174">
    <property type="component" value="Unassembled WGS sequence"/>
</dbReference>
<evidence type="ECO:0000313" key="3">
    <source>
        <dbReference type="Proteomes" id="UP001596174"/>
    </source>
</evidence>
<evidence type="ECO:0000259" key="1">
    <source>
        <dbReference type="Pfam" id="PF05076"/>
    </source>
</evidence>
<protein>
    <submittedName>
        <fullName evidence="2">Suppressor of fused domain protein</fullName>
    </submittedName>
</protein>
<proteinExistence type="predicted"/>
<keyword evidence="3" id="KW-1185">Reference proteome</keyword>
<dbReference type="RefSeq" id="WP_380582774.1">
    <property type="nucleotide sequence ID" value="NZ_JBHSQJ010000046.1"/>
</dbReference>
<name>A0ABW1G2P0_9ACTN</name>